<dbReference type="Proteomes" id="UP001152888">
    <property type="component" value="Unassembled WGS sequence"/>
</dbReference>
<dbReference type="OrthoDB" id="7701410at2759"/>
<accession>A0A9P0P512</accession>
<gene>
    <name evidence="7" type="ORF">ACAOBT_LOCUS8185</name>
</gene>
<evidence type="ECO:0000259" key="6">
    <source>
        <dbReference type="PROSITE" id="PS50950"/>
    </source>
</evidence>
<keyword evidence="4 5" id="KW-0238">DNA-binding</keyword>
<keyword evidence="8" id="KW-1185">Reference proteome</keyword>
<evidence type="ECO:0000256" key="4">
    <source>
        <dbReference type="ARBA" id="ARBA00023125"/>
    </source>
</evidence>
<protein>
    <recommendedName>
        <fullName evidence="6">THAP-type domain-containing protein</fullName>
    </recommendedName>
</protein>
<evidence type="ECO:0000313" key="7">
    <source>
        <dbReference type="EMBL" id="CAH1969032.1"/>
    </source>
</evidence>
<evidence type="ECO:0000313" key="8">
    <source>
        <dbReference type="Proteomes" id="UP001152888"/>
    </source>
</evidence>
<keyword evidence="2 5" id="KW-0863">Zinc-finger</keyword>
<dbReference type="AlphaFoldDB" id="A0A9P0P512"/>
<feature type="domain" description="THAP-type" evidence="6">
    <location>
        <begin position="1"/>
        <end position="76"/>
    </location>
</feature>
<keyword evidence="1" id="KW-0479">Metal-binding</keyword>
<dbReference type="EMBL" id="CAKOFQ010006759">
    <property type="protein sequence ID" value="CAH1969032.1"/>
    <property type="molecule type" value="Genomic_DNA"/>
</dbReference>
<reference evidence="7" key="1">
    <citation type="submission" date="2022-03" db="EMBL/GenBank/DDBJ databases">
        <authorList>
            <person name="Sayadi A."/>
        </authorList>
    </citation>
    <scope>NUCLEOTIDE SEQUENCE</scope>
</reference>
<comment type="caution">
    <text evidence="7">The sequence shown here is derived from an EMBL/GenBank/DDBJ whole genome shotgun (WGS) entry which is preliminary data.</text>
</comment>
<dbReference type="InterPro" id="IPR006612">
    <property type="entry name" value="THAP_Znf"/>
</dbReference>
<dbReference type="GO" id="GO:0008270">
    <property type="term" value="F:zinc ion binding"/>
    <property type="evidence" value="ECO:0007669"/>
    <property type="project" value="UniProtKB-KW"/>
</dbReference>
<evidence type="ECO:0000256" key="1">
    <source>
        <dbReference type="ARBA" id="ARBA00022723"/>
    </source>
</evidence>
<dbReference type="PROSITE" id="PS50950">
    <property type="entry name" value="ZF_THAP"/>
    <property type="match status" value="1"/>
</dbReference>
<sequence>MVSCAIRSCARRTEVDRKNTTGITFHRFPKNTDRCQLWVKFVNRDGWTPLQDLVRFARNIFLRSHSIEHQNVMLISNQMLFRQYIQTR</sequence>
<keyword evidence="3" id="KW-0862">Zinc</keyword>
<organism evidence="7 8">
    <name type="scientific">Acanthoscelides obtectus</name>
    <name type="common">Bean weevil</name>
    <name type="synonym">Bruchus obtectus</name>
    <dbReference type="NCBI Taxonomy" id="200917"/>
    <lineage>
        <taxon>Eukaryota</taxon>
        <taxon>Metazoa</taxon>
        <taxon>Ecdysozoa</taxon>
        <taxon>Arthropoda</taxon>
        <taxon>Hexapoda</taxon>
        <taxon>Insecta</taxon>
        <taxon>Pterygota</taxon>
        <taxon>Neoptera</taxon>
        <taxon>Endopterygota</taxon>
        <taxon>Coleoptera</taxon>
        <taxon>Polyphaga</taxon>
        <taxon>Cucujiformia</taxon>
        <taxon>Chrysomeloidea</taxon>
        <taxon>Chrysomelidae</taxon>
        <taxon>Bruchinae</taxon>
        <taxon>Bruchini</taxon>
        <taxon>Acanthoscelides</taxon>
    </lineage>
</organism>
<dbReference type="Pfam" id="PF05485">
    <property type="entry name" value="THAP"/>
    <property type="match status" value="1"/>
</dbReference>
<name>A0A9P0P512_ACAOB</name>
<evidence type="ECO:0000256" key="5">
    <source>
        <dbReference type="PROSITE-ProRule" id="PRU00309"/>
    </source>
</evidence>
<evidence type="ECO:0000256" key="2">
    <source>
        <dbReference type="ARBA" id="ARBA00022771"/>
    </source>
</evidence>
<dbReference type="SUPFAM" id="SSF57716">
    <property type="entry name" value="Glucocorticoid receptor-like (DNA-binding domain)"/>
    <property type="match status" value="1"/>
</dbReference>
<evidence type="ECO:0000256" key="3">
    <source>
        <dbReference type="ARBA" id="ARBA00022833"/>
    </source>
</evidence>
<proteinExistence type="predicted"/>
<dbReference type="GO" id="GO:0003677">
    <property type="term" value="F:DNA binding"/>
    <property type="evidence" value="ECO:0007669"/>
    <property type="project" value="UniProtKB-UniRule"/>
</dbReference>